<reference evidence="2" key="1">
    <citation type="journal article" date="2020" name="Microorganisms">
        <title>Reliable Identification of Environmental Pseudomonas Isolates Using the rpoD Gene.</title>
        <authorList>
            <consortium name="The Broad Institute Genome Sequencing Platform"/>
            <person name="Girard L."/>
            <person name="Lood C."/>
            <person name="Rokni-Zadeh H."/>
            <person name="van Noort V."/>
            <person name="Lavigne R."/>
            <person name="De Mot R."/>
        </authorList>
    </citation>
    <scope>NUCLEOTIDE SEQUENCE</scope>
    <source>
        <strain evidence="2">OE 48.2</strain>
    </source>
</reference>
<evidence type="ECO:0000313" key="3">
    <source>
        <dbReference type="Proteomes" id="UP000627092"/>
    </source>
</evidence>
<feature type="region of interest" description="Disordered" evidence="1">
    <location>
        <begin position="1"/>
        <end position="32"/>
    </location>
</feature>
<dbReference type="AlphaFoldDB" id="A0A9E6T8Z6"/>
<evidence type="ECO:0000313" key="2">
    <source>
        <dbReference type="EMBL" id="QXI09174.1"/>
    </source>
</evidence>
<gene>
    <name evidence="2" type="ORF">HU754_015045</name>
</gene>
<feature type="compositionally biased region" description="Pro residues" evidence="1">
    <location>
        <begin position="1"/>
        <end position="13"/>
    </location>
</feature>
<dbReference type="Proteomes" id="UP000627092">
    <property type="component" value="Chromosome"/>
</dbReference>
<dbReference type="EMBL" id="CP077090">
    <property type="protein sequence ID" value="QXI09174.1"/>
    <property type="molecule type" value="Genomic_DNA"/>
</dbReference>
<dbReference type="KEGG" id="pze:HU754_015045"/>
<reference evidence="2" key="2">
    <citation type="journal article" date="2021" name="Microorganisms">
        <title>The Ever-Expanding Pseudomonas Genus: Description of 43 New Species and Partition of the Pseudomonas putida Group.</title>
        <authorList>
            <person name="Girard L."/>
            <person name="Lood C."/>
            <person name="Hofte M."/>
            <person name="Vandamme P."/>
            <person name="Rokni-Zadeh H."/>
            <person name="van Noort V."/>
            <person name="Lavigne R."/>
            <person name="De Mot R."/>
        </authorList>
    </citation>
    <scope>NUCLEOTIDE SEQUENCE</scope>
    <source>
        <strain evidence="2">OE 48.2</strain>
    </source>
</reference>
<accession>A0A9E6T8Z6</accession>
<dbReference type="RefSeq" id="WP_186623153.1">
    <property type="nucleotide sequence ID" value="NZ_CP077090.1"/>
</dbReference>
<protein>
    <submittedName>
        <fullName evidence="2">Uncharacterized protein</fullName>
    </submittedName>
</protein>
<proteinExistence type="predicted"/>
<sequence length="147" mass="16372">MKAPRKPSPPKPTPGKSAPKKGGGGGGFNVNQAMQMANTSIDAFKSFVDYKKEEEVTKRTVIEGQRQILLGEQQLKEAELEDDQHKRDHWARMQELSNQSREADQQYDIAMTTLETKADREDRVLKQLESGKITAEDAAMLLGGGQE</sequence>
<organism evidence="2 3">
    <name type="scientific">Pseudomonas zeae</name>
    <dbReference type="NCBI Taxonomy" id="2745510"/>
    <lineage>
        <taxon>Bacteria</taxon>
        <taxon>Pseudomonadati</taxon>
        <taxon>Pseudomonadota</taxon>
        <taxon>Gammaproteobacteria</taxon>
        <taxon>Pseudomonadales</taxon>
        <taxon>Pseudomonadaceae</taxon>
        <taxon>Pseudomonas</taxon>
    </lineage>
</organism>
<name>A0A9E6T8Z6_9PSED</name>
<evidence type="ECO:0000256" key="1">
    <source>
        <dbReference type="SAM" id="MobiDB-lite"/>
    </source>
</evidence>